<dbReference type="NCBIfam" id="TIGR03011">
    <property type="entry name" value="sulf_tusB_dsrH"/>
    <property type="match status" value="1"/>
</dbReference>
<dbReference type="GO" id="GO:1990228">
    <property type="term" value="C:sulfurtransferase complex"/>
    <property type="evidence" value="ECO:0007669"/>
    <property type="project" value="TreeGrafter"/>
</dbReference>
<gene>
    <name evidence="1" type="primary">dsrH</name>
    <name evidence="1" type="ORF">H2508_03490</name>
</gene>
<organism evidence="1 2">
    <name type="scientific">Sediminihaliea albiluteola</name>
    <dbReference type="NCBI Taxonomy" id="2758564"/>
    <lineage>
        <taxon>Bacteria</taxon>
        <taxon>Pseudomonadati</taxon>
        <taxon>Pseudomonadota</taxon>
        <taxon>Gammaproteobacteria</taxon>
        <taxon>Cellvibrionales</taxon>
        <taxon>Halieaceae</taxon>
        <taxon>Sediminihaliea</taxon>
    </lineage>
</organism>
<evidence type="ECO:0000313" key="1">
    <source>
        <dbReference type="EMBL" id="MBA6412167.1"/>
    </source>
</evidence>
<evidence type="ECO:0000313" key="2">
    <source>
        <dbReference type="Proteomes" id="UP000539350"/>
    </source>
</evidence>
<dbReference type="PANTHER" id="PTHR37526:SF1">
    <property type="entry name" value="PROTEIN TUSB"/>
    <property type="match status" value="1"/>
</dbReference>
<dbReference type="Gene3D" id="3.40.1260.10">
    <property type="entry name" value="DsrEFH-like"/>
    <property type="match status" value="1"/>
</dbReference>
<dbReference type="RefSeq" id="WP_182168984.1">
    <property type="nucleotide sequence ID" value="NZ_JACFXU010000013.1"/>
</dbReference>
<dbReference type="EMBL" id="JACFXU010000013">
    <property type="protein sequence ID" value="MBA6412167.1"/>
    <property type="molecule type" value="Genomic_DNA"/>
</dbReference>
<dbReference type="Proteomes" id="UP000539350">
    <property type="component" value="Unassembled WGS sequence"/>
</dbReference>
<dbReference type="SUPFAM" id="SSF75169">
    <property type="entry name" value="DsrEFH-like"/>
    <property type="match status" value="1"/>
</dbReference>
<dbReference type="GO" id="GO:0016740">
    <property type="term" value="F:transferase activity"/>
    <property type="evidence" value="ECO:0007669"/>
    <property type="project" value="UniProtKB-KW"/>
</dbReference>
<dbReference type="PANTHER" id="PTHR37526">
    <property type="entry name" value="PROTEIN TUSB"/>
    <property type="match status" value="1"/>
</dbReference>
<dbReference type="Pfam" id="PF04077">
    <property type="entry name" value="DsrH"/>
    <property type="match status" value="1"/>
</dbReference>
<proteinExistence type="predicted"/>
<sequence length="97" mass="10661">MPLHTLNATPNQSAFAQCLRMLGPQDALLLLGDGVYGAIKDTEAAKALQNSGAELYILEPDARASGLEKRLAECFKPLDYDGFVELSERFPSQQAWY</sequence>
<dbReference type="InterPro" id="IPR007215">
    <property type="entry name" value="Sulphur_relay_TusB/DsrH"/>
</dbReference>
<accession>A0A7W2TUE6</accession>
<dbReference type="AlphaFoldDB" id="A0A7W2TUE6"/>
<keyword evidence="1" id="KW-0808">Transferase</keyword>
<comment type="caution">
    <text evidence="1">The sequence shown here is derived from an EMBL/GenBank/DDBJ whole genome shotgun (WGS) entry which is preliminary data.</text>
</comment>
<name>A0A7W2TUE6_9GAMM</name>
<reference evidence="1 2" key="1">
    <citation type="submission" date="2020-07" db="EMBL/GenBank/DDBJ databases">
        <title>Halieaceae bacterium, F7430, whole genome shotgun sequencing project.</title>
        <authorList>
            <person name="Jiang S."/>
            <person name="Liu Z.W."/>
            <person name="Du Z.J."/>
        </authorList>
    </citation>
    <scope>NUCLEOTIDE SEQUENCE [LARGE SCALE GENOMIC DNA]</scope>
    <source>
        <strain evidence="1 2">F7430</strain>
    </source>
</reference>
<protein>
    <submittedName>
        <fullName evidence="1">Sulfurtransferase complex subunit TusB</fullName>
    </submittedName>
</protein>
<dbReference type="InterPro" id="IPR027396">
    <property type="entry name" value="DsrEFH-like"/>
</dbReference>
<keyword evidence="2" id="KW-1185">Reference proteome</keyword>
<dbReference type="GO" id="GO:0002143">
    <property type="term" value="P:tRNA wobble position uridine thiolation"/>
    <property type="evidence" value="ECO:0007669"/>
    <property type="project" value="InterPro"/>
</dbReference>